<evidence type="ECO:0000313" key="5">
    <source>
        <dbReference type="Proteomes" id="UP000178122"/>
    </source>
</evidence>
<evidence type="ECO:0000313" key="4">
    <source>
        <dbReference type="EMBL" id="OGY53620.1"/>
    </source>
</evidence>
<organism evidence="4 5">
    <name type="scientific">Candidatus Buchananbacteria bacterium RIFCSPLOWO2_01_FULL_40_23b</name>
    <dbReference type="NCBI Taxonomy" id="1797544"/>
    <lineage>
        <taxon>Bacteria</taxon>
        <taxon>Candidatus Buchananiibacteriota</taxon>
    </lineage>
</organism>
<dbReference type="Proteomes" id="UP000178122">
    <property type="component" value="Unassembled WGS sequence"/>
</dbReference>
<dbReference type="AlphaFoldDB" id="A0A1G1YPQ5"/>
<dbReference type="PANTHER" id="PTHR46470">
    <property type="entry name" value="N-ACYLNEURAMINATE-9-PHOSPHATASE"/>
    <property type="match status" value="1"/>
</dbReference>
<evidence type="ECO:0000256" key="2">
    <source>
        <dbReference type="ARBA" id="ARBA00022801"/>
    </source>
</evidence>
<dbReference type="PANTHER" id="PTHR46470:SF2">
    <property type="entry name" value="GLYCERALDEHYDE 3-PHOSPHATE PHOSPHATASE"/>
    <property type="match status" value="1"/>
</dbReference>
<comment type="caution">
    <text evidence="4">The sequence shown here is derived from an EMBL/GenBank/DDBJ whole genome shotgun (WGS) entry which is preliminary data.</text>
</comment>
<evidence type="ECO:0008006" key="6">
    <source>
        <dbReference type="Google" id="ProtNLM"/>
    </source>
</evidence>
<name>A0A1G1YPQ5_9BACT</name>
<dbReference type="InterPro" id="IPR023214">
    <property type="entry name" value="HAD_sf"/>
</dbReference>
<proteinExistence type="predicted"/>
<protein>
    <recommendedName>
        <fullName evidence="6">HAD family hydrolase</fullName>
    </recommendedName>
</protein>
<evidence type="ECO:0000256" key="1">
    <source>
        <dbReference type="ARBA" id="ARBA00022723"/>
    </source>
</evidence>
<dbReference type="GO" id="GO:0046872">
    <property type="term" value="F:metal ion binding"/>
    <property type="evidence" value="ECO:0007669"/>
    <property type="project" value="UniProtKB-KW"/>
</dbReference>
<keyword evidence="2" id="KW-0378">Hydrolase</keyword>
<reference evidence="4 5" key="1">
    <citation type="journal article" date="2016" name="Nat. Commun.">
        <title>Thousands of microbial genomes shed light on interconnected biogeochemical processes in an aquifer system.</title>
        <authorList>
            <person name="Anantharaman K."/>
            <person name="Brown C.T."/>
            <person name="Hug L.A."/>
            <person name="Sharon I."/>
            <person name="Castelle C.J."/>
            <person name="Probst A.J."/>
            <person name="Thomas B.C."/>
            <person name="Singh A."/>
            <person name="Wilkins M.J."/>
            <person name="Karaoz U."/>
            <person name="Brodie E.L."/>
            <person name="Williams K.H."/>
            <person name="Hubbard S.S."/>
            <person name="Banfield J.F."/>
        </authorList>
    </citation>
    <scope>NUCLEOTIDE SEQUENCE [LARGE SCALE GENOMIC DNA]</scope>
</reference>
<dbReference type="Pfam" id="PF13242">
    <property type="entry name" value="Hydrolase_like"/>
    <property type="match status" value="1"/>
</dbReference>
<dbReference type="InterPro" id="IPR036412">
    <property type="entry name" value="HAD-like_sf"/>
</dbReference>
<gene>
    <name evidence="4" type="ORF">A2912_01195</name>
</gene>
<dbReference type="GO" id="GO:0016791">
    <property type="term" value="F:phosphatase activity"/>
    <property type="evidence" value="ECO:0007669"/>
    <property type="project" value="TreeGrafter"/>
</dbReference>
<evidence type="ECO:0000256" key="3">
    <source>
        <dbReference type="ARBA" id="ARBA00022842"/>
    </source>
</evidence>
<dbReference type="SUPFAM" id="SSF56784">
    <property type="entry name" value="HAD-like"/>
    <property type="match status" value="1"/>
</dbReference>
<dbReference type="EMBL" id="MHIN01000044">
    <property type="protein sequence ID" value="OGY53620.1"/>
    <property type="molecule type" value="Genomic_DNA"/>
</dbReference>
<sequence>MIIFDLDDTLFPRLPDNYTDEDLHILQLFPTARSLLEYPDNLKKVLVTKGDPEFQMAKINILNISHLFEAIFVCSADEEKKECFRSISENFPDDEIWVFGDRIDSEIRYGNELGLKTIHLRQGKYKHLKARNTVEIPAYEIIVFSDIWKVLGLQTL</sequence>
<dbReference type="Gene3D" id="3.40.50.1000">
    <property type="entry name" value="HAD superfamily/HAD-like"/>
    <property type="match status" value="1"/>
</dbReference>
<keyword evidence="1" id="KW-0479">Metal-binding</keyword>
<dbReference type="InterPro" id="IPR051400">
    <property type="entry name" value="HAD-like_hydrolase"/>
</dbReference>
<keyword evidence="3" id="KW-0460">Magnesium</keyword>
<accession>A0A1G1YPQ5</accession>